<dbReference type="Proteomes" id="UP000013783">
    <property type="component" value="Unassembled WGS sequence"/>
</dbReference>
<evidence type="ECO:0000256" key="4">
    <source>
        <dbReference type="ARBA" id="ARBA00023163"/>
    </source>
</evidence>
<protein>
    <recommendedName>
        <fullName evidence="5">HTH merR-type domain-containing protein</fullName>
    </recommendedName>
</protein>
<dbReference type="STRING" id="71451.RV07_GL000447"/>
<evidence type="ECO:0000313" key="8">
    <source>
        <dbReference type="Proteomes" id="UP000013783"/>
    </source>
</evidence>
<dbReference type="EMBL" id="ASWA01000002">
    <property type="protein sequence ID" value="EOT70496.1"/>
    <property type="molecule type" value="Genomic_DNA"/>
</dbReference>
<dbReference type="GeneID" id="79786643"/>
<proteinExistence type="predicted"/>
<dbReference type="OrthoDB" id="9806513at2"/>
<dbReference type="GO" id="GO:0003700">
    <property type="term" value="F:DNA-binding transcription factor activity"/>
    <property type="evidence" value="ECO:0007669"/>
    <property type="project" value="InterPro"/>
</dbReference>
<keyword evidence="4" id="KW-0804">Transcription</keyword>
<keyword evidence="3" id="KW-0238">DNA-binding</keyword>
<name>R2R882_9ENTE</name>
<dbReference type="Proteomes" id="UP000014148">
    <property type="component" value="Unassembled WGS sequence"/>
</dbReference>
<evidence type="ECO:0000313" key="9">
    <source>
        <dbReference type="Proteomes" id="UP000014148"/>
    </source>
</evidence>
<reference evidence="7 9" key="2">
    <citation type="submission" date="2013-03" db="EMBL/GenBank/DDBJ databases">
        <title>The Genome Sequence of Enterococcus malodoratus ATCC_43197 (PacBio/Illumina hybrid assembly).</title>
        <authorList>
            <consortium name="The Broad Institute Genomics Platform"/>
            <consortium name="The Broad Institute Genome Sequencing Center for Infectious Disease"/>
            <person name="Earl A."/>
            <person name="Russ C."/>
            <person name="Gilmore M."/>
            <person name="Surin D."/>
            <person name="Walker B."/>
            <person name="Young S."/>
            <person name="Zeng Q."/>
            <person name="Gargeya S."/>
            <person name="Fitzgerald M."/>
            <person name="Haas B."/>
            <person name="Abouelleil A."/>
            <person name="Allen A.W."/>
            <person name="Alvarado L."/>
            <person name="Arachchi H.M."/>
            <person name="Berlin A.M."/>
            <person name="Chapman S.B."/>
            <person name="Gainer-Dewar J."/>
            <person name="Goldberg J."/>
            <person name="Griggs A."/>
            <person name="Gujja S."/>
            <person name="Hansen M."/>
            <person name="Howarth C."/>
            <person name="Imamovic A."/>
            <person name="Ireland A."/>
            <person name="Larimer J."/>
            <person name="McCowan C."/>
            <person name="Murphy C."/>
            <person name="Pearson M."/>
            <person name="Poon T.W."/>
            <person name="Priest M."/>
            <person name="Roberts A."/>
            <person name="Saif S."/>
            <person name="Shea T."/>
            <person name="Sisk P."/>
            <person name="Sykes S."/>
            <person name="Wortman J."/>
            <person name="Nusbaum C."/>
            <person name="Birren B."/>
        </authorList>
    </citation>
    <scope>NUCLEOTIDE SEQUENCE [LARGE SCALE GENOMIC DNA]</scope>
    <source>
        <strain evidence="7 9">ATCC 43197</strain>
    </source>
</reference>
<keyword evidence="9" id="KW-1185">Reference proteome</keyword>
<dbReference type="AlphaFoldDB" id="R2R882"/>
<dbReference type="Pfam" id="PF13411">
    <property type="entry name" value="MerR_1"/>
    <property type="match status" value="1"/>
</dbReference>
<dbReference type="CDD" id="cd01105">
    <property type="entry name" value="HTH_GlnR-like"/>
    <property type="match status" value="1"/>
</dbReference>
<dbReference type="PROSITE" id="PS50937">
    <property type="entry name" value="HTH_MERR_2"/>
    <property type="match status" value="1"/>
</dbReference>
<evidence type="ECO:0000256" key="2">
    <source>
        <dbReference type="ARBA" id="ARBA00023015"/>
    </source>
</evidence>
<keyword evidence="2" id="KW-0805">Transcription regulation</keyword>
<dbReference type="PATRIC" id="fig|1158601.3.peg.3729"/>
<evidence type="ECO:0000313" key="6">
    <source>
        <dbReference type="EMBL" id="EOH72179.1"/>
    </source>
</evidence>
<dbReference type="Gene3D" id="1.10.1660.10">
    <property type="match status" value="1"/>
</dbReference>
<sequence length="160" mass="18660">MKNDTVKQLLESDDLLVGISELSKVTGVSPRQIRYWEQKGYIESTGEKNGNRKFKLPMVIKVEIIKHFLDEGYTLTAAVEKAQKRQKNIHQAKLLLRGIVKEIQQIDDQYTVIHLDDFSNKDGFYLIRDNKTNQTTYQIIEEKTEITIDLIGKWFEISEK</sequence>
<dbReference type="EMBL" id="AJAK01000030">
    <property type="protein sequence ID" value="EOH72179.1"/>
    <property type="molecule type" value="Genomic_DNA"/>
</dbReference>
<dbReference type="InterPro" id="IPR009061">
    <property type="entry name" value="DNA-bd_dom_put_sf"/>
</dbReference>
<feature type="domain" description="HTH merR-type" evidence="5">
    <location>
        <begin position="19"/>
        <end position="85"/>
    </location>
</feature>
<evidence type="ECO:0000259" key="5">
    <source>
        <dbReference type="PROSITE" id="PS50937"/>
    </source>
</evidence>
<dbReference type="GO" id="GO:0003677">
    <property type="term" value="F:DNA binding"/>
    <property type="evidence" value="ECO:0007669"/>
    <property type="project" value="UniProtKB-KW"/>
</dbReference>
<dbReference type="PANTHER" id="PTHR30204:SF69">
    <property type="entry name" value="MERR-FAMILY TRANSCRIPTIONAL REGULATOR"/>
    <property type="match status" value="1"/>
</dbReference>
<comment type="caution">
    <text evidence="6">The sequence shown here is derived from an EMBL/GenBank/DDBJ whole genome shotgun (WGS) entry which is preliminary data.</text>
</comment>
<gene>
    <name evidence="7" type="ORF">I585_01976</name>
    <name evidence="6" type="ORF">UAI_03763</name>
</gene>
<evidence type="ECO:0000256" key="3">
    <source>
        <dbReference type="ARBA" id="ARBA00023125"/>
    </source>
</evidence>
<dbReference type="InterPro" id="IPR047057">
    <property type="entry name" value="MerR_fam"/>
</dbReference>
<dbReference type="RefSeq" id="WP_010742536.1">
    <property type="nucleotide sequence ID" value="NZ_KB946253.1"/>
</dbReference>
<organism evidence="6 8">
    <name type="scientific">Enterococcus malodoratus ATCC 43197</name>
    <dbReference type="NCBI Taxonomy" id="1158601"/>
    <lineage>
        <taxon>Bacteria</taxon>
        <taxon>Bacillati</taxon>
        <taxon>Bacillota</taxon>
        <taxon>Bacilli</taxon>
        <taxon>Lactobacillales</taxon>
        <taxon>Enterococcaceae</taxon>
        <taxon>Enterococcus</taxon>
    </lineage>
</organism>
<dbReference type="eggNOG" id="COG0789">
    <property type="taxonomic scope" value="Bacteria"/>
</dbReference>
<dbReference type="SUPFAM" id="SSF46955">
    <property type="entry name" value="Putative DNA-binding domain"/>
    <property type="match status" value="1"/>
</dbReference>
<accession>R2R882</accession>
<reference evidence="6 8" key="1">
    <citation type="submission" date="2013-02" db="EMBL/GenBank/DDBJ databases">
        <title>The Genome Sequence of Enterococcus malodoratus ATCC_43197.</title>
        <authorList>
            <consortium name="The Broad Institute Genome Sequencing Platform"/>
            <consortium name="The Broad Institute Genome Sequencing Center for Infectious Disease"/>
            <person name="Earl A.M."/>
            <person name="Gilmore M.S."/>
            <person name="Lebreton F."/>
            <person name="Walker B."/>
            <person name="Young S.K."/>
            <person name="Zeng Q."/>
            <person name="Gargeya S."/>
            <person name="Fitzgerald M."/>
            <person name="Haas B."/>
            <person name="Abouelleil A."/>
            <person name="Alvarado L."/>
            <person name="Arachchi H.M."/>
            <person name="Berlin A.M."/>
            <person name="Chapman S.B."/>
            <person name="Dewar J."/>
            <person name="Goldberg J."/>
            <person name="Griggs A."/>
            <person name="Gujja S."/>
            <person name="Hansen M."/>
            <person name="Howarth C."/>
            <person name="Imamovic A."/>
            <person name="Larimer J."/>
            <person name="McCowan C."/>
            <person name="Murphy C."/>
            <person name="Neiman D."/>
            <person name="Pearson M."/>
            <person name="Priest M."/>
            <person name="Roberts A."/>
            <person name="Saif S."/>
            <person name="Shea T."/>
            <person name="Sisk P."/>
            <person name="Sykes S."/>
            <person name="Wortman J."/>
            <person name="Nusbaum C."/>
            <person name="Birren B."/>
        </authorList>
    </citation>
    <scope>NUCLEOTIDE SEQUENCE [LARGE SCALE GENOMIC DNA]</scope>
    <source>
        <strain evidence="6 8">ATCC 43197</strain>
    </source>
</reference>
<dbReference type="SMART" id="SM00422">
    <property type="entry name" value="HTH_MERR"/>
    <property type="match status" value="1"/>
</dbReference>
<evidence type="ECO:0000256" key="1">
    <source>
        <dbReference type="ARBA" id="ARBA00022491"/>
    </source>
</evidence>
<evidence type="ECO:0000313" key="7">
    <source>
        <dbReference type="EMBL" id="EOT70496.1"/>
    </source>
</evidence>
<keyword evidence="1" id="KW-0678">Repressor</keyword>
<dbReference type="PANTHER" id="PTHR30204">
    <property type="entry name" value="REDOX-CYCLING DRUG-SENSING TRANSCRIPTIONAL ACTIVATOR SOXR"/>
    <property type="match status" value="1"/>
</dbReference>
<dbReference type="InterPro" id="IPR000551">
    <property type="entry name" value="MerR-type_HTH_dom"/>
</dbReference>